<dbReference type="EMBL" id="KI392062">
    <property type="protein sequence ID" value="ERN19997.1"/>
    <property type="molecule type" value="Genomic_DNA"/>
</dbReference>
<accession>U5DEX7</accession>
<dbReference type="Gramene" id="ERN19997">
    <property type="protein sequence ID" value="ERN19997"/>
    <property type="gene ID" value="AMTR_s00071p00156280"/>
</dbReference>
<proteinExistence type="predicted"/>
<dbReference type="Gene3D" id="1.10.110.10">
    <property type="entry name" value="Plant lipid-transfer and hydrophobic proteins"/>
    <property type="match status" value="1"/>
</dbReference>
<dbReference type="eggNOG" id="ENOG502S2SJ">
    <property type="taxonomic scope" value="Eukaryota"/>
</dbReference>
<evidence type="ECO:0000256" key="1">
    <source>
        <dbReference type="SAM" id="SignalP"/>
    </source>
</evidence>
<name>U5DEX7_AMBTC</name>
<dbReference type="PANTHER" id="PTHR33286">
    <property type="entry name" value="BIFUNCTIONAL INHIBITOR/LIPID-TRANSFER PROTEIN/SEED STORAGE 2S ALBUMIN SUPERFAMILY PROTEIN"/>
    <property type="match status" value="1"/>
</dbReference>
<dbReference type="InterPro" id="IPR036312">
    <property type="entry name" value="Bifun_inhib/LTP/seed_sf"/>
</dbReference>
<dbReference type="STRING" id="13333.U5DEX7"/>
<keyword evidence="4" id="KW-1185">Reference proteome</keyword>
<dbReference type="Pfam" id="PF14368">
    <property type="entry name" value="LTP_2"/>
    <property type="match status" value="1"/>
</dbReference>
<keyword evidence="1" id="KW-0732">Signal</keyword>
<feature type="domain" description="Bifunctional inhibitor/plant lipid transfer protein/seed storage helical" evidence="2">
    <location>
        <begin position="27"/>
        <end position="100"/>
    </location>
</feature>
<evidence type="ECO:0000313" key="3">
    <source>
        <dbReference type="EMBL" id="ERN19997.1"/>
    </source>
</evidence>
<gene>
    <name evidence="3" type="ORF">AMTR_s00071p00156280</name>
</gene>
<dbReference type="InterPro" id="IPR016140">
    <property type="entry name" value="Bifunc_inhib/LTP/seed_store"/>
</dbReference>
<dbReference type="HOGENOM" id="CLU_141918_2_0_1"/>
<reference evidence="4" key="1">
    <citation type="journal article" date="2013" name="Science">
        <title>The Amborella genome and the evolution of flowering plants.</title>
        <authorList>
            <consortium name="Amborella Genome Project"/>
        </authorList>
    </citation>
    <scope>NUCLEOTIDE SEQUENCE [LARGE SCALE GENOMIC DNA]</scope>
</reference>
<evidence type="ECO:0000313" key="4">
    <source>
        <dbReference type="Proteomes" id="UP000017836"/>
    </source>
</evidence>
<organism evidence="3 4">
    <name type="scientific">Amborella trichopoda</name>
    <dbReference type="NCBI Taxonomy" id="13333"/>
    <lineage>
        <taxon>Eukaryota</taxon>
        <taxon>Viridiplantae</taxon>
        <taxon>Streptophyta</taxon>
        <taxon>Embryophyta</taxon>
        <taxon>Tracheophyta</taxon>
        <taxon>Spermatophyta</taxon>
        <taxon>Magnoliopsida</taxon>
        <taxon>Amborellales</taxon>
        <taxon>Amborellaceae</taxon>
        <taxon>Amborella</taxon>
    </lineage>
</organism>
<dbReference type="AlphaFoldDB" id="U5DEX7"/>
<feature type="signal peptide" evidence="1">
    <location>
        <begin position="1"/>
        <end position="24"/>
    </location>
</feature>
<dbReference type="PANTHER" id="PTHR33286:SF32">
    <property type="entry name" value="BIFUNCTIONAL INHIBITOR_PLANT LIPID TRANSFER PROTEIN_SEED STORAGE HELICAL DOMAIN-CONTAINING PROTEIN"/>
    <property type="match status" value="1"/>
</dbReference>
<protein>
    <recommendedName>
        <fullName evidence="2">Bifunctional inhibitor/plant lipid transfer protein/seed storage helical domain-containing protein</fullName>
    </recommendedName>
</protein>
<sequence>MGGRRERLLALCVLVLMCVWGVRCVHAIDCKAEVRSLVNSCKPVLYGKVPSSACCAAIRAAHVGCVCPKITPRLAPLIDVKRAVRIVRGCGRRVPRHFKCGTPSGLAIGEVEVLWPLIPDSGLSFPLGQWLKNF</sequence>
<evidence type="ECO:0000259" key="2">
    <source>
        <dbReference type="Pfam" id="PF14368"/>
    </source>
</evidence>
<dbReference type="Proteomes" id="UP000017836">
    <property type="component" value="Unassembled WGS sequence"/>
</dbReference>
<feature type="chain" id="PRO_5004659209" description="Bifunctional inhibitor/plant lipid transfer protein/seed storage helical domain-containing protein" evidence="1">
    <location>
        <begin position="25"/>
        <end position="134"/>
    </location>
</feature>
<dbReference type="SUPFAM" id="SSF47699">
    <property type="entry name" value="Bifunctional inhibitor/lipid-transfer protein/seed storage 2S albumin"/>
    <property type="match status" value="1"/>
</dbReference>